<evidence type="ECO:0000313" key="2">
    <source>
        <dbReference type="EMBL" id="GGO00062.1"/>
    </source>
</evidence>
<evidence type="ECO:0000313" key="3">
    <source>
        <dbReference type="Proteomes" id="UP000653480"/>
    </source>
</evidence>
<keyword evidence="3" id="KW-1185">Reference proteome</keyword>
<comment type="caution">
    <text evidence="2">The sequence shown here is derived from an EMBL/GenBank/DDBJ whole genome shotgun (WGS) entry which is preliminary data.</text>
</comment>
<proteinExistence type="predicted"/>
<dbReference type="OrthoDB" id="2677885at2"/>
<dbReference type="RefSeq" id="WP_142567849.1">
    <property type="nucleotide sequence ID" value="NZ_BMMN01000001.1"/>
</dbReference>
<feature type="domain" description="Sporulation stage II protein D amidase enhancer LytB N-terminal" evidence="1">
    <location>
        <begin position="221"/>
        <end position="314"/>
    </location>
</feature>
<reference evidence="2" key="2">
    <citation type="submission" date="2020-09" db="EMBL/GenBank/DDBJ databases">
        <authorList>
            <person name="Sun Q."/>
            <person name="Zhou Y."/>
        </authorList>
    </citation>
    <scope>NUCLEOTIDE SEQUENCE</scope>
    <source>
        <strain evidence="2">CGMCC 4.7138</strain>
    </source>
</reference>
<dbReference type="InterPro" id="IPR013693">
    <property type="entry name" value="SpoIID/LytB_N"/>
</dbReference>
<sequence>MFPRTARLISPLAAAAAAPVLGRTVLGRAILGRAILGRTALGRTALGRTALGRAALGRAALGRAVLAATVLSGMMLGGVVLATASPASAATRNGVCETGEFCYYFNSNNQGSLSDFTGSVGDYGTRQPSCFDFKGPGAGKGKCVKNAAASVWNRSGKTVRVYFNSNYGGSVYQDFAPGARGNLKPGLKNENASHRSLSSAPPTGCKTDGTYTKLPTTILVYRKSLNRVDRVDFKTYIKNVLPNEWRSYWPRESLRAGAIAVKHFGWYWALRSASKTPSGQCYDVSDNTSSQVYKPGSATAATNAAVDATWGIRMTRGGKVFKAQYCSTTTACRHWATGDWMSQTGSRDKAEAGWSYSRILKYYYKGIALGL</sequence>
<accession>A0A8H9L9B8</accession>
<gene>
    <name evidence="2" type="ORF">GCM10011574_06300</name>
</gene>
<organism evidence="2 3">
    <name type="scientific">Microbispora bryophytorum</name>
    <dbReference type="NCBI Taxonomy" id="1460882"/>
    <lineage>
        <taxon>Bacteria</taxon>
        <taxon>Bacillati</taxon>
        <taxon>Actinomycetota</taxon>
        <taxon>Actinomycetes</taxon>
        <taxon>Streptosporangiales</taxon>
        <taxon>Streptosporangiaceae</taxon>
        <taxon>Microbispora</taxon>
    </lineage>
</organism>
<dbReference type="Pfam" id="PF03995">
    <property type="entry name" value="Inhibitor_I36"/>
    <property type="match status" value="1"/>
</dbReference>
<dbReference type="AlphaFoldDB" id="A0A8H9L9B8"/>
<dbReference type="Proteomes" id="UP000653480">
    <property type="component" value="Unassembled WGS sequence"/>
</dbReference>
<dbReference type="Pfam" id="PF08486">
    <property type="entry name" value="SpoIID"/>
    <property type="match status" value="1"/>
</dbReference>
<name>A0A8H9L9B8_9ACTN</name>
<protein>
    <recommendedName>
        <fullName evidence="1">Sporulation stage II protein D amidase enhancer LytB N-terminal domain-containing protein</fullName>
    </recommendedName>
</protein>
<evidence type="ECO:0000259" key="1">
    <source>
        <dbReference type="Pfam" id="PF08486"/>
    </source>
</evidence>
<dbReference type="EMBL" id="BMMN01000001">
    <property type="protein sequence ID" value="GGO00062.1"/>
    <property type="molecule type" value="Genomic_DNA"/>
</dbReference>
<reference evidence="2" key="1">
    <citation type="journal article" date="2014" name="Int. J. Syst. Evol. Microbiol.">
        <title>Complete genome sequence of Corynebacterium casei LMG S-19264T (=DSM 44701T), isolated from a smear-ripened cheese.</title>
        <authorList>
            <consortium name="US DOE Joint Genome Institute (JGI-PGF)"/>
            <person name="Walter F."/>
            <person name="Albersmeier A."/>
            <person name="Kalinowski J."/>
            <person name="Ruckert C."/>
        </authorList>
    </citation>
    <scope>NUCLEOTIDE SEQUENCE</scope>
    <source>
        <strain evidence="2">CGMCC 4.7138</strain>
    </source>
</reference>